<name>A0A6Q2XD73_ESOLU</name>
<evidence type="ECO:0000313" key="8">
    <source>
        <dbReference type="Proteomes" id="UP000265140"/>
    </source>
</evidence>
<keyword evidence="4 6" id="KW-1133">Transmembrane helix</keyword>
<accession>A0A6Q2XD73</accession>
<evidence type="ECO:0000256" key="1">
    <source>
        <dbReference type="ARBA" id="ARBA00004370"/>
    </source>
</evidence>
<organism evidence="7 8">
    <name type="scientific">Esox lucius</name>
    <name type="common">Northern pike</name>
    <dbReference type="NCBI Taxonomy" id="8010"/>
    <lineage>
        <taxon>Eukaryota</taxon>
        <taxon>Metazoa</taxon>
        <taxon>Chordata</taxon>
        <taxon>Craniata</taxon>
        <taxon>Vertebrata</taxon>
        <taxon>Euteleostomi</taxon>
        <taxon>Actinopterygii</taxon>
        <taxon>Neopterygii</taxon>
        <taxon>Teleostei</taxon>
        <taxon>Protacanthopterygii</taxon>
        <taxon>Esociformes</taxon>
        <taxon>Esocidae</taxon>
        <taxon>Esox</taxon>
    </lineage>
</organism>
<dbReference type="OMA" id="LYANVCC"/>
<dbReference type="InterPro" id="IPR051517">
    <property type="entry name" value="IFITM_antiviral_protein"/>
</dbReference>
<dbReference type="GO" id="GO:0005886">
    <property type="term" value="C:plasma membrane"/>
    <property type="evidence" value="ECO:0007669"/>
    <property type="project" value="TreeGrafter"/>
</dbReference>
<dbReference type="PANTHER" id="PTHR13999:SF31">
    <property type="entry name" value="IFITM1-RELATED"/>
    <property type="match status" value="1"/>
</dbReference>
<reference evidence="7" key="4">
    <citation type="submission" date="2025-09" db="UniProtKB">
        <authorList>
            <consortium name="Ensembl"/>
        </authorList>
    </citation>
    <scope>IDENTIFICATION</scope>
</reference>
<dbReference type="Ensembl" id="ENSELUT00000057370.2">
    <property type="protein sequence ID" value="ENSELUP00000051453.2"/>
    <property type="gene ID" value="ENSELUG00000026005.2"/>
</dbReference>
<reference evidence="8" key="1">
    <citation type="journal article" date="2014" name="PLoS ONE">
        <title>The genome and linkage map of the northern pike (Esox lucius): conserved synteny revealed between the salmonid sister group and the Neoteleostei.</title>
        <authorList>
            <person name="Rondeau E.B."/>
            <person name="Minkley D.R."/>
            <person name="Leong J.S."/>
            <person name="Messmer A.M."/>
            <person name="Jantzen J.R."/>
            <person name="von Schalburg K.R."/>
            <person name="Lemon C."/>
            <person name="Bird N.H."/>
            <person name="Koop B.F."/>
        </authorList>
    </citation>
    <scope>NUCLEOTIDE SEQUENCE</scope>
</reference>
<keyword evidence="5 6" id="KW-0472">Membrane</keyword>
<dbReference type="Bgee" id="ENSELUG00000026005">
    <property type="expression patterns" value="Expressed in stomach and 13 other cell types or tissues"/>
</dbReference>
<keyword evidence="8" id="KW-1185">Reference proteome</keyword>
<dbReference type="GeneTree" id="ENSGT00950000182857"/>
<proteinExistence type="inferred from homology"/>
<evidence type="ECO:0000256" key="3">
    <source>
        <dbReference type="ARBA" id="ARBA00022692"/>
    </source>
</evidence>
<comment type="similarity">
    <text evidence="2">Belongs to the CD225/Dispanin family.</text>
</comment>
<dbReference type="Pfam" id="PF04505">
    <property type="entry name" value="CD225"/>
    <property type="match status" value="1"/>
</dbReference>
<evidence type="ECO:0000256" key="4">
    <source>
        <dbReference type="ARBA" id="ARBA00022989"/>
    </source>
</evidence>
<dbReference type="AlphaFoldDB" id="A0A6Q2XD73"/>
<evidence type="ECO:0000313" key="7">
    <source>
        <dbReference type="Ensembl" id="ENSELUP00000051453.2"/>
    </source>
</evidence>
<protein>
    <submittedName>
        <fullName evidence="7">Uncharacterized protein</fullName>
    </submittedName>
</protein>
<keyword evidence="3 6" id="KW-0812">Transmembrane</keyword>
<feature type="transmembrane region" description="Helical" evidence="6">
    <location>
        <begin position="98"/>
        <end position="120"/>
    </location>
</feature>
<evidence type="ECO:0000256" key="6">
    <source>
        <dbReference type="SAM" id="Phobius"/>
    </source>
</evidence>
<feature type="transmembrane region" description="Helical" evidence="6">
    <location>
        <begin position="50"/>
        <end position="72"/>
    </location>
</feature>
<dbReference type="InterPro" id="IPR007593">
    <property type="entry name" value="CD225/Dispanin_fam"/>
</dbReference>
<sequence>MDQPPAYNLESAAVQGNKYMRLQDLQVPTFQPTMVVEQHQRVVPHPRDHIIWSLFNFFYCNPCCLGLVALYYSIKSRDRKMVGDLEGARQHGNTARSYNIVILTLATLSVVLLIITYAVLLSRLHY</sequence>
<dbReference type="Proteomes" id="UP000265140">
    <property type="component" value="Chromosome 19"/>
</dbReference>
<dbReference type="PANTHER" id="PTHR13999">
    <property type="entry name" value="INTERFERON INDUCIBLE TRANSMEMBRANE PROTEIN"/>
    <property type="match status" value="1"/>
</dbReference>
<reference evidence="7" key="3">
    <citation type="submission" date="2025-08" db="UniProtKB">
        <authorList>
            <consortium name="Ensembl"/>
        </authorList>
    </citation>
    <scope>IDENTIFICATION</scope>
</reference>
<evidence type="ECO:0000256" key="2">
    <source>
        <dbReference type="ARBA" id="ARBA00006843"/>
    </source>
</evidence>
<evidence type="ECO:0000256" key="5">
    <source>
        <dbReference type="ARBA" id="ARBA00023136"/>
    </source>
</evidence>
<reference evidence="7" key="2">
    <citation type="submission" date="2020-02" db="EMBL/GenBank/DDBJ databases">
        <title>Esox lucius (northern pike) genome, fEsoLuc1, primary haplotype.</title>
        <authorList>
            <person name="Myers G."/>
            <person name="Karagic N."/>
            <person name="Meyer A."/>
            <person name="Pippel M."/>
            <person name="Reichard M."/>
            <person name="Winkler S."/>
            <person name="Tracey A."/>
            <person name="Sims Y."/>
            <person name="Howe K."/>
            <person name="Rhie A."/>
            <person name="Formenti G."/>
            <person name="Durbin R."/>
            <person name="Fedrigo O."/>
            <person name="Jarvis E.D."/>
        </authorList>
    </citation>
    <scope>NUCLEOTIDE SEQUENCE [LARGE SCALE GENOMIC DNA]</scope>
</reference>
<comment type="subcellular location">
    <subcellularLocation>
        <location evidence="1">Membrane</location>
    </subcellularLocation>
</comment>